<dbReference type="PANTHER" id="PTHR37490">
    <property type="entry name" value="EXPRESSED PROTEIN"/>
    <property type="match status" value="1"/>
</dbReference>
<proteinExistence type="predicted"/>
<dbReference type="InterPro" id="IPR021838">
    <property type="entry name" value="DUF3431"/>
</dbReference>
<accession>A0A6C0KEY2</accession>
<sequence length="274" mass="32310">MELVSQIIDFIQKNKIEISIVLAVIIFFIIMYKFRYLIERLQNKNTVEIVVSRYNEELKWLNEEPFSKYPVICYNKGVNENYKIKNMKKSVKLANVGRESHTYLYHIINNYDNLADITIFLPGSADSKEYNKQIRAILLARECEKSNTSVIIGVKHNSVKKELYNFAMNNYKSTTPENRKINSETILDLCKIRPYGKWFDNKFPNVDIEYIPYSGIIAISREHILQHPRSYYERLMDELSYSSNPEVGHYFERSWVAVFHPLTNARFIDASSLF</sequence>
<keyword evidence="1" id="KW-0812">Transmembrane</keyword>
<keyword evidence="1" id="KW-1133">Transmembrane helix</keyword>
<evidence type="ECO:0000313" key="2">
    <source>
        <dbReference type="EMBL" id="QHU16585.1"/>
    </source>
</evidence>
<dbReference type="EMBL" id="MN740886">
    <property type="protein sequence ID" value="QHU16585.1"/>
    <property type="molecule type" value="Genomic_DNA"/>
</dbReference>
<feature type="transmembrane region" description="Helical" evidence="1">
    <location>
        <begin position="16"/>
        <end position="34"/>
    </location>
</feature>
<keyword evidence="1" id="KW-0472">Membrane</keyword>
<reference evidence="2" key="1">
    <citation type="journal article" date="2020" name="Nature">
        <title>Giant virus diversity and host interactions through global metagenomics.</title>
        <authorList>
            <person name="Schulz F."/>
            <person name="Roux S."/>
            <person name="Paez-Espino D."/>
            <person name="Jungbluth S."/>
            <person name="Walsh D.A."/>
            <person name="Denef V.J."/>
            <person name="McMahon K.D."/>
            <person name="Konstantinidis K.T."/>
            <person name="Eloe-Fadrosh E.A."/>
            <person name="Kyrpides N.C."/>
            <person name="Woyke T."/>
        </authorList>
    </citation>
    <scope>NUCLEOTIDE SEQUENCE</scope>
    <source>
        <strain evidence="2">GVMAG-S-3300012000-53</strain>
    </source>
</reference>
<dbReference type="PANTHER" id="PTHR37490:SF1">
    <property type="entry name" value="GLYCOSYLTRANSFERASE 2-LIKE DOMAIN-CONTAINING PROTEIN"/>
    <property type="match status" value="1"/>
</dbReference>
<organism evidence="2">
    <name type="scientific">viral metagenome</name>
    <dbReference type="NCBI Taxonomy" id="1070528"/>
    <lineage>
        <taxon>unclassified sequences</taxon>
        <taxon>metagenomes</taxon>
        <taxon>organismal metagenomes</taxon>
    </lineage>
</organism>
<dbReference type="Pfam" id="PF11913">
    <property type="entry name" value="DUF3431"/>
    <property type="match status" value="1"/>
</dbReference>
<dbReference type="AlphaFoldDB" id="A0A6C0KEY2"/>
<protein>
    <submittedName>
        <fullName evidence="2">Uncharacterized protein</fullName>
    </submittedName>
</protein>
<name>A0A6C0KEY2_9ZZZZ</name>
<evidence type="ECO:0000256" key="1">
    <source>
        <dbReference type="SAM" id="Phobius"/>
    </source>
</evidence>